<protein>
    <submittedName>
        <fullName evidence="1">DUF2219 family protein</fullName>
    </submittedName>
</protein>
<reference evidence="1 2" key="1">
    <citation type="submission" date="2021-02" db="EMBL/GenBank/DDBJ databases">
        <authorList>
            <person name="Park J.-S."/>
        </authorList>
    </citation>
    <scope>NUCLEOTIDE SEQUENCE [LARGE SCALE GENOMIC DNA]</scope>
    <source>
        <strain evidence="1 2">188UL20-2</strain>
    </source>
</reference>
<dbReference type="InterPro" id="IPR037107">
    <property type="entry name" value="Put_OMP_sf"/>
</dbReference>
<organism evidence="1 2">
    <name type="scientific">Vibrio ulleungensis</name>
    <dbReference type="NCBI Taxonomy" id="2807619"/>
    <lineage>
        <taxon>Bacteria</taxon>
        <taxon>Pseudomonadati</taxon>
        <taxon>Pseudomonadota</taxon>
        <taxon>Gammaproteobacteria</taxon>
        <taxon>Vibrionales</taxon>
        <taxon>Vibrionaceae</taxon>
        <taxon>Vibrio</taxon>
    </lineage>
</organism>
<dbReference type="Pfam" id="PF09982">
    <property type="entry name" value="LpxR"/>
    <property type="match status" value="1"/>
</dbReference>
<dbReference type="Gene3D" id="2.40.128.140">
    <property type="entry name" value="Outer membrane protein"/>
    <property type="match status" value="1"/>
</dbReference>
<sequence>MNYRFRYGPYVNQIGARMVGAGKYGFGSSILNGLQNLAGKDTYDGWQDEVDDKVGGVLEYRLVGRSLGFCQMICAEVNPHTSIALGNMLNQAGVGATARIGNRLPEDFGPADFSLFSKGMHYIPFKGLT</sequence>
<dbReference type="Proteomes" id="UP000809621">
    <property type="component" value="Unassembled WGS sequence"/>
</dbReference>
<evidence type="ECO:0000313" key="1">
    <source>
        <dbReference type="EMBL" id="MBM7037597.1"/>
    </source>
</evidence>
<dbReference type="EMBL" id="JAFEUM010000006">
    <property type="protein sequence ID" value="MBM7037597.1"/>
    <property type="molecule type" value="Genomic_DNA"/>
</dbReference>
<proteinExistence type="predicted"/>
<accession>A0ABS2HLY8</accession>
<gene>
    <name evidence="1" type="ORF">JQC93_14395</name>
</gene>
<name>A0ABS2HLY8_9VIBR</name>
<dbReference type="InterPro" id="IPR018707">
    <property type="entry name" value="LpxR"/>
</dbReference>
<comment type="caution">
    <text evidence="1">The sequence shown here is derived from an EMBL/GenBank/DDBJ whole genome shotgun (WGS) entry which is preliminary data.</text>
</comment>
<keyword evidence="2" id="KW-1185">Reference proteome</keyword>
<evidence type="ECO:0000313" key="2">
    <source>
        <dbReference type="Proteomes" id="UP000809621"/>
    </source>
</evidence>